<dbReference type="GO" id="GO:0016887">
    <property type="term" value="F:ATP hydrolysis activity"/>
    <property type="evidence" value="ECO:0007669"/>
    <property type="project" value="InterPro"/>
</dbReference>
<keyword evidence="1" id="KW-0175">Coiled coil</keyword>
<dbReference type="Proteomes" id="UP000295504">
    <property type="component" value="Unassembled WGS sequence"/>
</dbReference>
<evidence type="ECO:0000259" key="2">
    <source>
        <dbReference type="Pfam" id="PF13304"/>
    </source>
</evidence>
<proteinExistence type="predicted"/>
<feature type="coiled-coil region" evidence="1">
    <location>
        <begin position="477"/>
        <end position="511"/>
    </location>
</feature>
<dbReference type="NCBIfam" id="NF045780">
    <property type="entry name" value="TrlF_fam_ATP"/>
    <property type="match status" value="1"/>
</dbReference>
<dbReference type="InterPro" id="IPR054787">
    <property type="entry name" value="TrlF_ATPase"/>
</dbReference>
<dbReference type="OrthoDB" id="9791620at2"/>
<comment type="caution">
    <text evidence="3">The sequence shown here is derived from an EMBL/GenBank/DDBJ whole genome shotgun (WGS) entry which is preliminary data.</text>
</comment>
<name>A0A4R2SXB7_9FIRM</name>
<reference evidence="3 4" key="1">
    <citation type="submission" date="2019-03" db="EMBL/GenBank/DDBJ databases">
        <title>Genomic Encyclopedia of Type Strains, Phase IV (KMG-IV): sequencing the most valuable type-strain genomes for metagenomic binning, comparative biology and taxonomic classification.</title>
        <authorList>
            <person name="Goeker M."/>
        </authorList>
    </citation>
    <scope>NUCLEOTIDE SEQUENCE [LARGE SCALE GENOMIC DNA]</scope>
    <source>
        <strain evidence="3 4">DSM 100013</strain>
    </source>
</reference>
<dbReference type="GO" id="GO:0005524">
    <property type="term" value="F:ATP binding"/>
    <property type="evidence" value="ECO:0007669"/>
    <property type="project" value="InterPro"/>
</dbReference>
<dbReference type="InterPro" id="IPR027417">
    <property type="entry name" value="P-loop_NTPase"/>
</dbReference>
<dbReference type="RefSeq" id="WP_132849831.1">
    <property type="nucleotide sequence ID" value="NZ_CP058648.1"/>
</dbReference>
<dbReference type="SUPFAM" id="SSF52540">
    <property type="entry name" value="P-loop containing nucleoside triphosphate hydrolases"/>
    <property type="match status" value="1"/>
</dbReference>
<feature type="coiled-coil region" evidence="1">
    <location>
        <begin position="559"/>
        <end position="639"/>
    </location>
</feature>
<accession>A0A4R2SXB7</accession>
<protein>
    <recommendedName>
        <fullName evidence="2">ATPase AAA-type core domain-containing protein</fullName>
    </recommendedName>
</protein>
<evidence type="ECO:0000313" key="4">
    <source>
        <dbReference type="Proteomes" id="UP000295504"/>
    </source>
</evidence>
<keyword evidence="4" id="KW-1185">Reference proteome</keyword>
<dbReference type="EMBL" id="SLYC01000075">
    <property type="protein sequence ID" value="TCP93551.1"/>
    <property type="molecule type" value="Genomic_DNA"/>
</dbReference>
<dbReference type="Gene3D" id="3.40.50.300">
    <property type="entry name" value="P-loop containing nucleotide triphosphate hydrolases"/>
    <property type="match status" value="1"/>
</dbReference>
<evidence type="ECO:0000256" key="1">
    <source>
        <dbReference type="SAM" id="Coils"/>
    </source>
</evidence>
<dbReference type="InterPro" id="IPR003959">
    <property type="entry name" value="ATPase_AAA_core"/>
</dbReference>
<sequence>MNFSRGSEWMKWDLHIHAPTKYTCAKNDCFLGETLEEKQENFIKELETLTDIKVLGITDYFSLDGYKLILSNKERLSNIDLILPNIELRITPVTGENRKINLHIIPNIEVLSIEDIESFLHKFVMPPHNYTCKENHLIKYGELLEGNISEEAKFKRGLNEFVISYDKFFEVLNNETQSFKENVLVAVSNNSTDGASGIKDIQGIRNIIYNGVNVIFSGQPNDREYFIGKRTDSKPTIIEKYGKLIPCIHGSDYHGSKDGRTICIPDKKRFCWIKADTTFEGLKQIMFEPDDRVMIQENKPEDKTGYQVIDSIQLSGKTWNQEILLNQNLNTIIGGRSTGKSTLLTSIAKKINPKLYVDNEFIESLNSSIKINWKDTEEGVDRDIDYFEQNHMFNIAKSSEKIDELVSSIIKDRNENEIILNYNKFCRENKEYIESNINIIFKVRAELDVQNRQLKEMGDKLGVEKEILKLGKEIELLSQKTEEQSKLLDEYAKLSERILILTNVIEKYKNDINELNYQKGKEIFDTDVIYRLNSLSDELRREIIDFFEVLKLETQTKWNQEIESKIDILTKSINEKQIEIDRIKEEKSFADGKKILEENKAFEEFQNKLKIEKEKLEKIKEMEKGVSVKEKQLSDLKEKIIYSQLLYKEKIEKLKNEFSIEAEGIKFNVEVKFSKDNLDNFLKERLNLQGNEKQKYIVDFVENFKDDTKNKIEEFLNKALNREFDFKSIYKNKESLVTNELLSENWYKISFDLVYQNDKFFNMSQGKQAFVILKLLLEFSGKRCPILIDQPEDSLDNRAIYNELVQYIKTKKKERQVILVTHNPNIVVGADAEQVIVANQHGENSKNTNGLKFQYVAGSLENTKKLDLSEQVVLKSQGIREHVCDVLEGGNIAFKKREEKYNIK</sequence>
<dbReference type="AlphaFoldDB" id="A0A4R2SXB7"/>
<evidence type="ECO:0000313" key="3">
    <source>
        <dbReference type="EMBL" id="TCP93551.1"/>
    </source>
</evidence>
<organism evidence="3 4">
    <name type="scientific">Serpentinicella alkaliphila</name>
    <dbReference type="NCBI Taxonomy" id="1734049"/>
    <lineage>
        <taxon>Bacteria</taxon>
        <taxon>Bacillati</taxon>
        <taxon>Bacillota</taxon>
        <taxon>Clostridia</taxon>
        <taxon>Peptostreptococcales</taxon>
        <taxon>Natronincolaceae</taxon>
        <taxon>Serpentinicella</taxon>
    </lineage>
</organism>
<gene>
    <name evidence="3" type="ORF">EDD79_10756</name>
</gene>
<dbReference type="Pfam" id="PF13304">
    <property type="entry name" value="AAA_21"/>
    <property type="match status" value="1"/>
</dbReference>
<feature type="domain" description="ATPase AAA-type core" evidence="2">
    <location>
        <begin position="589"/>
        <end position="827"/>
    </location>
</feature>